<accession>A0A0A9CDZ0</accession>
<protein>
    <submittedName>
        <fullName evidence="2">Uncharacterized protein</fullName>
    </submittedName>
</protein>
<organism evidence="2">
    <name type="scientific">Arundo donax</name>
    <name type="common">Giant reed</name>
    <name type="synonym">Donax arundinaceus</name>
    <dbReference type="NCBI Taxonomy" id="35708"/>
    <lineage>
        <taxon>Eukaryota</taxon>
        <taxon>Viridiplantae</taxon>
        <taxon>Streptophyta</taxon>
        <taxon>Embryophyta</taxon>
        <taxon>Tracheophyta</taxon>
        <taxon>Spermatophyta</taxon>
        <taxon>Magnoliopsida</taxon>
        <taxon>Liliopsida</taxon>
        <taxon>Poales</taxon>
        <taxon>Poaceae</taxon>
        <taxon>PACMAD clade</taxon>
        <taxon>Arundinoideae</taxon>
        <taxon>Arundineae</taxon>
        <taxon>Arundo</taxon>
    </lineage>
</organism>
<name>A0A0A9CDZ0_ARUDO</name>
<reference evidence="2" key="1">
    <citation type="submission" date="2014-09" db="EMBL/GenBank/DDBJ databases">
        <authorList>
            <person name="Magalhaes I.L.F."/>
            <person name="Oliveira U."/>
            <person name="Santos F.R."/>
            <person name="Vidigal T.H.D.A."/>
            <person name="Brescovit A.D."/>
            <person name="Santos A.J."/>
        </authorList>
    </citation>
    <scope>NUCLEOTIDE SEQUENCE</scope>
    <source>
        <tissue evidence="2">Shoot tissue taken approximately 20 cm above the soil surface</tissue>
    </source>
</reference>
<dbReference type="AlphaFoldDB" id="A0A0A9CDZ0"/>
<sequence>MPAQDRAVSAEEKDAARRGATQHRPPREQGREAGGERGGRGLGAGGISGAARRGLVPHGINARGRRRLRATARRKSRR</sequence>
<evidence type="ECO:0000313" key="2">
    <source>
        <dbReference type="EMBL" id="JAD69722.1"/>
    </source>
</evidence>
<feature type="compositionally biased region" description="Basic residues" evidence="1">
    <location>
        <begin position="63"/>
        <end position="78"/>
    </location>
</feature>
<dbReference type="EMBL" id="GBRH01228173">
    <property type="protein sequence ID" value="JAD69722.1"/>
    <property type="molecule type" value="Transcribed_RNA"/>
</dbReference>
<feature type="compositionally biased region" description="Basic and acidic residues" evidence="1">
    <location>
        <begin position="25"/>
        <end position="39"/>
    </location>
</feature>
<feature type="region of interest" description="Disordered" evidence="1">
    <location>
        <begin position="1"/>
        <end position="78"/>
    </location>
</feature>
<proteinExistence type="predicted"/>
<reference evidence="2" key="2">
    <citation type="journal article" date="2015" name="Data Brief">
        <title>Shoot transcriptome of the giant reed, Arundo donax.</title>
        <authorList>
            <person name="Barrero R.A."/>
            <person name="Guerrero F.D."/>
            <person name="Moolhuijzen P."/>
            <person name="Goolsby J.A."/>
            <person name="Tidwell J."/>
            <person name="Bellgard S.E."/>
            <person name="Bellgard M.I."/>
        </authorList>
    </citation>
    <scope>NUCLEOTIDE SEQUENCE</scope>
    <source>
        <tissue evidence="2">Shoot tissue taken approximately 20 cm above the soil surface</tissue>
    </source>
</reference>
<feature type="compositionally biased region" description="Basic and acidic residues" evidence="1">
    <location>
        <begin position="8"/>
        <end position="17"/>
    </location>
</feature>
<evidence type="ECO:0000256" key="1">
    <source>
        <dbReference type="SAM" id="MobiDB-lite"/>
    </source>
</evidence>